<comment type="catalytic activity">
    <reaction evidence="14">
        <text>[(1-&gt;4)-beta-D-glucosyl]n+m + reduced acceptor + O2 = 4-dehydro-beta-D-glucosyl-[(1-&gt;4)-beta-D-glucosyl]n-1 + [(1-&gt;4)-beta-D-glucosyl]m + acceptor + H2O.</text>
        <dbReference type="EC" id="1.14.99.56"/>
    </reaction>
</comment>
<evidence type="ECO:0000256" key="6">
    <source>
        <dbReference type="ARBA" id="ARBA00023001"/>
    </source>
</evidence>
<evidence type="ECO:0000313" key="20">
    <source>
        <dbReference type="Proteomes" id="UP000298030"/>
    </source>
</evidence>
<keyword evidence="20" id="KW-1185">Reference proteome</keyword>
<evidence type="ECO:0000256" key="9">
    <source>
        <dbReference type="ARBA" id="ARBA00023033"/>
    </source>
</evidence>
<organism evidence="19 20">
    <name type="scientific">Coprinellus micaceus</name>
    <name type="common">Glistening ink-cap mushroom</name>
    <name type="synonym">Coprinus micaceus</name>
    <dbReference type="NCBI Taxonomy" id="71717"/>
    <lineage>
        <taxon>Eukaryota</taxon>
        <taxon>Fungi</taxon>
        <taxon>Dikarya</taxon>
        <taxon>Basidiomycota</taxon>
        <taxon>Agaricomycotina</taxon>
        <taxon>Agaricomycetes</taxon>
        <taxon>Agaricomycetidae</taxon>
        <taxon>Agaricales</taxon>
        <taxon>Agaricineae</taxon>
        <taxon>Psathyrellaceae</taxon>
        <taxon>Coprinellus</taxon>
    </lineage>
</organism>
<evidence type="ECO:0000313" key="19">
    <source>
        <dbReference type="EMBL" id="TEB27902.1"/>
    </source>
</evidence>
<keyword evidence="6" id="KW-0136">Cellulose degradation</keyword>
<evidence type="ECO:0000256" key="2">
    <source>
        <dbReference type="ARBA" id="ARBA00004613"/>
    </source>
</evidence>
<proteinExistence type="inferred from homology"/>
<dbReference type="PANTHER" id="PTHR33353:SF10">
    <property type="entry name" value="ENDO-BETA-1,4-GLUCANASE D"/>
    <property type="match status" value="1"/>
</dbReference>
<keyword evidence="11" id="KW-0119">Carbohydrate metabolism</keyword>
<evidence type="ECO:0000256" key="13">
    <source>
        <dbReference type="ARBA" id="ARBA00044502"/>
    </source>
</evidence>
<evidence type="ECO:0000256" key="16">
    <source>
        <dbReference type="SAM" id="MobiDB-lite"/>
    </source>
</evidence>
<dbReference type="PANTHER" id="PTHR33353">
    <property type="entry name" value="PUTATIVE (AFU_ORTHOLOGUE AFUA_1G12560)-RELATED"/>
    <property type="match status" value="1"/>
</dbReference>
<name>A0A4Y7T2Q5_COPMI</name>
<evidence type="ECO:0000256" key="8">
    <source>
        <dbReference type="ARBA" id="ARBA00023008"/>
    </source>
</evidence>
<feature type="chain" id="PRO_5021252641" description="lytic cellulose monooxygenase (C4-dehydrogenating)" evidence="17">
    <location>
        <begin position="16"/>
        <end position="272"/>
    </location>
</feature>
<feature type="signal peptide" evidence="17">
    <location>
        <begin position="1"/>
        <end position="15"/>
    </location>
</feature>
<comment type="caution">
    <text evidence="19">The sequence shown here is derived from an EMBL/GenBank/DDBJ whole genome shotgun (WGS) entry which is preliminary data.</text>
</comment>
<evidence type="ECO:0000256" key="14">
    <source>
        <dbReference type="ARBA" id="ARBA00045077"/>
    </source>
</evidence>
<dbReference type="GO" id="GO:0046872">
    <property type="term" value="F:metal ion binding"/>
    <property type="evidence" value="ECO:0007669"/>
    <property type="project" value="UniProtKB-KW"/>
</dbReference>
<dbReference type="InterPro" id="IPR005103">
    <property type="entry name" value="AA9_LPMO"/>
</dbReference>
<keyword evidence="9" id="KW-0503">Monooxygenase</keyword>
<keyword evidence="12" id="KW-0624">Polysaccharide degradation</keyword>
<keyword evidence="7" id="KW-0560">Oxidoreductase</keyword>
<feature type="non-terminal residue" evidence="19">
    <location>
        <position position="272"/>
    </location>
</feature>
<dbReference type="CDD" id="cd21175">
    <property type="entry name" value="LPMO_AA9"/>
    <property type="match status" value="1"/>
</dbReference>
<comment type="cofactor">
    <cofactor evidence="1">
        <name>Cu(2+)</name>
        <dbReference type="ChEBI" id="CHEBI:29036"/>
    </cofactor>
</comment>
<dbReference type="GO" id="GO:0030245">
    <property type="term" value="P:cellulose catabolic process"/>
    <property type="evidence" value="ECO:0007669"/>
    <property type="project" value="UniProtKB-KW"/>
</dbReference>
<keyword evidence="3" id="KW-0964">Secreted</keyword>
<dbReference type="OrthoDB" id="4849160at2759"/>
<dbReference type="AlphaFoldDB" id="A0A4Y7T2Q5"/>
<protein>
    <recommendedName>
        <fullName evidence="15">lytic cellulose monooxygenase (C4-dehydrogenating)</fullName>
        <ecNumber evidence="15">1.14.99.56</ecNumber>
    </recommendedName>
</protein>
<evidence type="ECO:0000256" key="4">
    <source>
        <dbReference type="ARBA" id="ARBA00022723"/>
    </source>
</evidence>
<keyword evidence="10" id="KW-1015">Disulfide bond</keyword>
<dbReference type="STRING" id="71717.A0A4Y7T2Q5"/>
<feature type="non-terminal residue" evidence="19">
    <location>
        <position position="1"/>
    </location>
</feature>
<accession>A0A4Y7T2Q5</accession>
<evidence type="ECO:0000256" key="11">
    <source>
        <dbReference type="ARBA" id="ARBA00023277"/>
    </source>
</evidence>
<evidence type="ECO:0000256" key="10">
    <source>
        <dbReference type="ARBA" id="ARBA00023157"/>
    </source>
</evidence>
<dbReference type="GO" id="GO:0004497">
    <property type="term" value="F:monooxygenase activity"/>
    <property type="evidence" value="ECO:0007669"/>
    <property type="project" value="UniProtKB-KW"/>
</dbReference>
<dbReference type="InterPro" id="IPR049892">
    <property type="entry name" value="AA9"/>
</dbReference>
<evidence type="ECO:0000256" key="3">
    <source>
        <dbReference type="ARBA" id="ARBA00022525"/>
    </source>
</evidence>
<evidence type="ECO:0000256" key="17">
    <source>
        <dbReference type="SAM" id="SignalP"/>
    </source>
</evidence>
<gene>
    <name evidence="19" type="ORF">FA13DRAFT_1601432</name>
</gene>
<keyword evidence="4" id="KW-0479">Metal-binding</keyword>
<dbReference type="GO" id="GO:0016787">
    <property type="term" value="F:hydrolase activity"/>
    <property type="evidence" value="ECO:0007669"/>
    <property type="project" value="UniProtKB-KW"/>
</dbReference>
<keyword evidence="8" id="KW-0186">Copper</keyword>
<dbReference type="EMBL" id="QPFP01000036">
    <property type="protein sequence ID" value="TEB27902.1"/>
    <property type="molecule type" value="Genomic_DNA"/>
</dbReference>
<feature type="region of interest" description="Disordered" evidence="16">
    <location>
        <begin position="239"/>
        <end position="272"/>
    </location>
</feature>
<feature type="domain" description="Auxiliary Activity family 9 catalytic" evidence="18">
    <location>
        <begin position="16"/>
        <end position="220"/>
    </location>
</feature>
<reference evidence="19 20" key="1">
    <citation type="journal article" date="2019" name="Nat. Ecol. Evol.">
        <title>Megaphylogeny resolves global patterns of mushroom evolution.</title>
        <authorList>
            <person name="Varga T."/>
            <person name="Krizsan K."/>
            <person name="Foldi C."/>
            <person name="Dima B."/>
            <person name="Sanchez-Garcia M."/>
            <person name="Sanchez-Ramirez S."/>
            <person name="Szollosi G.J."/>
            <person name="Szarkandi J.G."/>
            <person name="Papp V."/>
            <person name="Albert L."/>
            <person name="Andreopoulos W."/>
            <person name="Angelini C."/>
            <person name="Antonin V."/>
            <person name="Barry K.W."/>
            <person name="Bougher N.L."/>
            <person name="Buchanan P."/>
            <person name="Buyck B."/>
            <person name="Bense V."/>
            <person name="Catcheside P."/>
            <person name="Chovatia M."/>
            <person name="Cooper J."/>
            <person name="Damon W."/>
            <person name="Desjardin D."/>
            <person name="Finy P."/>
            <person name="Geml J."/>
            <person name="Haridas S."/>
            <person name="Hughes K."/>
            <person name="Justo A."/>
            <person name="Karasinski D."/>
            <person name="Kautmanova I."/>
            <person name="Kiss B."/>
            <person name="Kocsube S."/>
            <person name="Kotiranta H."/>
            <person name="LaButti K.M."/>
            <person name="Lechner B.E."/>
            <person name="Liimatainen K."/>
            <person name="Lipzen A."/>
            <person name="Lukacs Z."/>
            <person name="Mihaltcheva S."/>
            <person name="Morgado L.N."/>
            <person name="Niskanen T."/>
            <person name="Noordeloos M.E."/>
            <person name="Ohm R.A."/>
            <person name="Ortiz-Santana B."/>
            <person name="Ovrebo C."/>
            <person name="Racz N."/>
            <person name="Riley R."/>
            <person name="Savchenko A."/>
            <person name="Shiryaev A."/>
            <person name="Soop K."/>
            <person name="Spirin V."/>
            <person name="Szebenyi C."/>
            <person name="Tomsovsky M."/>
            <person name="Tulloss R.E."/>
            <person name="Uehling J."/>
            <person name="Grigoriev I.V."/>
            <person name="Vagvolgyi C."/>
            <person name="Papp T."/>
            <person name="Martin F.M."/>
            <person name="Miettinen O."/>
            <person name="Hibbett D.S."/>
            <person name="Nagy L.G."/>
        </authorList>
    </citation>
    <scope>NUCLEOTIDE SEQUENCE [LARGE SCALE GENOMIC DNA]</scope>
    <source>
        <strain evidence="19 20">FP101781</strain>
    </source>
</reference>
<dbReference type="EC" id="1.14.99.56" evidence="15"/>
<keyword evidence="19" id="KW-0378">Hydrolase</keyword>
<evidence type="ECO:0000256" key="7">
    <source>
        <dbReference type="ARBA" id="ARBA00023002"/>
    </source>
</evidence>
<comment type="similarity">
    <text evidence="13">Belongs to the polysaccharide monooxygenase AA9 family.</text>
</comment>
<dbReference type="GO" id="GO:0005576">
    <property type="term" value="C:extracellular region"/>
    <property type="evidence" value="ECO:0007669"/>
    <property type="project" value="UniProtKB-SubCell"/>
</dbReference>
<dbReference type="Pfam" id="PF03443">
    <property type="entry name" value="AA9"/>
    <property type="match status" value="1"/>
</dbReference>
<evidence type="ECO:0000259" key="18">
    <source>
        <dbReference type="Pfam" id="PF03443"/>
    </source>
</evidence>
<sequence length="272" mass="27954">SLLSALLLQASHVLGHGYVSKVTIGGKSYTGLAPFEGGARGSSAVRQIQSTSPVMPASNPQLACGSSNSPASLIADAQPGDTVSFKWVGQGGINWIHKVGPILTYMASCGTSPCSQFDTSSAQWFKISELTKKPSGEWYMADVFAGGETTTRIPSTLKAGNYLIRSELIAIHNAVTRGGAEYFPSCTQLRVGGSQSGVPAQGDLVKFPGAYKDSDPGVFVPDLFQPGFKYTAPGPAVAKIAKGSGGGESNPAPSSTKDASTSTRAPSSSTSA</sequence>
<dbReference type="Proteomes" id="UP000298030">
    <property type="component" value="Unassembled WGS sequence"/>
</dbReference>
<evidence type="ECO:0000256" key="1">
    <source>
        <dbReference type="ARBA" id="ARBA00001973"/>
    </source>
</evidence>
<dbReference type="Gene3D" id="2.70.50.70">
    <property type="match status" value="1"/>
</dbReference>
<evidence type="ECO:0000256" key="15">
    <source>
        <dbReference type="ARBA" id="ARBA00047174"/>
    </source>
</evidence>
<feature type="compositionally biased region" description="Low complexity" evidence="16">
    <location>
        <begin position="259"/>
        <end position="272"/>
    </location>
</feature>
<evidence type="ECO:0000256" key="12">
    <source>
        <dbReference type="ARBA" id="ARBA00023326"/>
    </source>
</evidence>
<keyword evidence="5 17" id="KW-0732">Signal</keyword>
<evidence type="ECO:0000256" key="5">
    <source>
        <dbReference type="ARBA" id="ARBA00022729"/>
    </source>
</evidence>
<comment type="subcellular location">
    <subcellularLocation>
        <location evidence="2">Secreted</location>
    </subcellularLocation>
</comment>